<dbReference type="PANTHER" id="PTHR20898">
    <property type="entry name" value="DAEDALUS ON 3-RELATED-RELATED"/>
    <property type="match status" value="1"/>
</dbReference>
<dbReference type="InterPro" id="IPR010512">
    <property type="entry name" value="DUF1091"/>
</dbReference>
<evidence type="ECO:0000313" key="3">
    <source>
        <dbReference type="RefSeq" id="XP_030385741.1"/>
    </source>
</evidence>
<organism evidence="2 3">
    <name type="scientific">Drosophila lebanonensis</name>
    <name type="common">Fruit fly</name>
    <name type="synonym">Scaptodrosophila lebanonensis</name>
    <dbReference type="NCBI Taxonomy" id="7225"/>
    <lineage>
        <taxon>Eukaryota</taxon>
        <taxon>Metazoa</taxon>
        <taxon>Ecdysozoa</taxon>
        <taxon>Arthropoda</taxon>
        <taxon>Hexapoda</taxon>
        <taxon>Insecta</taxon>
        <taxon>Pterygota</taxon>
        <taxon>Neoptera</taxon>
        <taxon>Endopterygota</taxon>
        <taxon>Diptera</taxon>
        <taxon>Brachycera</taxon>
        <taxon>Muscomorpha</taxon>
        <taxon>Ephydroidea</taxon>
        <taxon>Drosophilidae</taxon>
        <taxon>Scaptodrosophila</taxon>
    </lineage>
</organism>
<dbReference type="PANTHER" id="PTHR20898:SF0">
    <property type="entry name" value="DAEDALUS ON 3-RELATED"/>
    <property type="match status" value="1"/>
</dbReference>
<dbReference type="GeneID" id="115632651"/>
<protein>
    <submittedName>
        <fullName evidence="3">Uncharacterized protein LOC115632651</fullName>
    </submittedName>
</protein>
<dbReference type="Proteomes" id="UP000504634">
    <property type="component" value="Unplaced"/>
</dbReference>
<dbReference type="RefSeq" id="XP_030385741.1">
    <property type="nucleotide sequence ID" value="XM_030529881.1"/>
</dbReference>
<reference evidence="3" key="1">
    <citation type="submission" date="2025-08" db="UniProtKB">
        <authorList>
            <consortium name="RefSeq"/>
        </authorList>
    </citation>
    <scope>IDENTIFICATION</scope>
    <source>
        <strain evidence="3">11010-0011.00</strain>
        <tissue evidence="3">Whole body</tissue>
    </source>
</reference>
<evidence type="ECO:0000256" key="1">
    <source>
        <dbReference type="SAM" id="SignalP"/>
    </source>
</evidence>
<gene>
    <name evidence="3" type="primary">LOC115632651</name>
</gene>
<accession>A0A6J2UB59</accession>
<evidence type="ECO:0000313" key="2">
    <source>
        <dbReference type="Proteomes" id="UP000504634"/>
    </source>
</evidence>
<feature type="signal peptide" evidence="1">
    <location>
        <begin position="1"/>
        <end position="23"/>
    </location>
</feature>
<dbReference type="Pfam" id="PF06477">
    <property type="entry name" value="DUF1091"/>
    <property type="match status" value="1"/>
</dbReference>
<dbReference type="AlphaFoldDB" id="A0A6J2UB59"/>
<keyword evidence="1" id="KW-0732">Signal</keyword>
<name>A0A6J2UB59_DROLE</name>
<dbReference type="SMART" id="SM00697">
    <property type="entry name" value="DM8"/>
    <property type="match status" value="1"/>
</dbReference>
<feature type="chain" id="PRO_5027073348" evidence="1">
    <location>
        <begin position="24"/>
        <end position="177"/>
    </location>
</feature>
<proteinExistence type="predicted"/>
<keyword evidence="2" id="KW-1185">Reference proteome</keyword>
<sequence length="177" mass="20316">MKALSVFVPLVLASLVLIHQNSGAFLKLTNLVCESSNQSWVRFDHCRLKAINRNKTVANINATFLAPATDISLRLQIQKKANGYKPWLFDVTIDACKFVRNRNNPFAKVIWNLFRNYSTANHTCPYVGLQRVKDFHLTPEKVPLPLPTGEYALLMTWTLNQEVTFVTNVYFTYTEDF</sequence>
<dbReference type="OrthoDB" id="7912113at2759"/>